<dbReference type="InterPro" id="IPR025028">
    <property type="entry name" value="DUF3951"/>
</dbReference>
<accession>A0A220MJH6</accession>
<name>A0A220MJH6_9BACL</name>
<evidence type="ECO:0000313" key="3">
    <source>
        <dbReference type="Proteomes" id="UP000197781"/>
    </source>
</evidence>
<feature type="region of interest" description="Disordered" evidence="1">
    <location>
        <begin position="54"/>
        <end position="81"/>
    </location>
</feature>
<evidence type="ECO:0000313" key="2">
    <source>
        <dbReference type="EMBL" id="ASJ55206.1"/>
    </source>
</evidence>
<reference evidence="2 3" key="1">
    <citation type="submission" date="2016-11" db="EMBL/GenBank/DDBJ databases">
        <authorList>
            <person name="Jaros S."/>
            <person name="Januszkiewicz K."/>
            <person name="Wedrychowicz H."/>
        </authorList>
    </citation>
    <scope>NUCLEOTIDE SEQUENCE [LARGE SCALE GENOMIC DNA]</scope>
    <source>
        <strain evidence="2 3">NF2</strain>
    </source>
</reference>
<proteinExistence type="predicted"/>
<dbReference type="AlphaFoldDB" id="A0A220MJH6"/>
<dbReference type="RefSeq" id="WP_088908889.1">
    <property type="nucleotide sequence ID" value="NZ_CP018145.1"/>
</dbReference>
<gene>
    <name evidence="2" type="ORF">BP422_17605</name>
</gene>
<dbReference type="KEGG" id="bfm:BP422_17605"/>
<evidence type="ECO:0000256" key="1">
    <source>
        <dbReference type="SAM" id="MobiDB-lite"/>
    </source>
</evidence>
<dbReference type="EMBL" id="CP018145">
    <property type="protein sequence ID" value="ASJ55206.1"/>
    <property type="molecule type" value="Genomic_DNA"/>
</dbReference>
<sequence>MMMMSGLIIGVSLLIFGMLGMACYRFFIQKKPVEHYYTPLDRVFGQTPVEFHEQKIEKKESEEEEGDDKDKNEKIRQKRRS</sequence>
<dbReference type="Proteomes" id="UP000197781">
    <property type="component" value="Chromosome"/>
</dbReference>
<organism evidence="2 3">
    <name type="scientific">Brevibacillus formosus</name>
    <dbReference type="NCBI Taxonomy" id="54913"/>
    <lineage>
        <taxon>Bacteria</taxon>
        <taxon>Bacillati</taxon>
        <taxon>Bacillota</taxon>
        <taxon>Bacilli</taxon>
        <taxon>Bacillales</taxon>
        <taxon>Paenibacillaceae</taxon>
        <taxon>Brevibacillus</taxon>
    </lineage>
</organism>
<dbReference type="Pfam" id="PF13131">
    <property type="entry name" value="DUF3951"/>
    <property type="match status" value="1"/>
</dbReference>
<protein>
    <submittedName>
        <fullName evidence="2">DUF3951 domain-containing protein</fullName>
    </submittedName>
</protein>